<evidence type="ECO:0000313" key="1">
    <source>
        <dbReference type="EMBL" id="KZL75027.1"/>
    </source>
</evidence>
<dbReference type="InterPro" id="IPR029058">
    <property type="entry name" value="AB_hydrolase_fold"/>
</dbReference>
<gene>
    <name evidence="1" type="ORF">CT0861_07514</name>
</gene>
<dbReference type="Proteomes" id="UP000076552">
    <property type="component" value="Unassembled WGS sequence"/>
</dbReference>
<dbReference type="SUPFAM" id="SSF53474">
    <property type="entry name" value="alpha/beta-Hydrolases"/>
    <property type="match status" value="1"/>
</dbReference>
<organism evidence="1 2">
    <name type="scientific">Colletotrichum tofieldiae</name>
    <dbReference type="NCBI Taxonomy" id="708197"/>
    <lineage>
        <taxon>Eukaryota</taxon>
        <taxon>Fungi</taxon>
        <taxon>Dikarya</taxon>
        <taxon>Ascomycota</taxon>
        <taxon>Pezizomycotina</taxon>
        <taxon>Sordariomycetes</taxon>
        <taxon>Hypocreomycetidae</taxon>
        <taxon>Glomerellales</taxon>
        <taxon>Glomerellaceae</taxon>
        <taxon>Colletotrichum</taxon>
        <taxon>Colletotrichum spaethianum species complex</taxon>
    </lineage>
</organism>
<dbReference type="OrthoDB" id="10253869at2759"/>
<accession>A0A161YP11</accession>
<comment type="caution">
    <text evidence="1">The sequence shown here is derived from an EMBL/GenBank/DDBJ whole genome shotgun (WGS) entry which is preliminary data.</text>
</comment>
<dbReference type="Gene3D" id="3.40.50.1820">
    <property type="entry name" value="alpha/beta hydrolase"/>
    <property type="match status" value="1"/>
</dbReference>
<dbReference type="EMBL" id="LFIV01000027">
    <property type="protein sequence ID" value="KZL75027.1"/>
    <property type="molecule type" value="Genomic_DNA"/>
</dbReference>
<name>A0A161YP11_9PEZI</name>
<keyword evidence="2" id="KW-1185">Reference proteome</keyword>
<dbReference type="AlphaFoldDB" id="A0A161YP11"/>
<proteinExistence type="predicted"/>
<evidence type="ECO:0000313" key="2">
    <source>
        <dbReference type="Proteomes" id="UP000076552"/>
    </source>
</evidence>
<reference evidence="1 2" key="1">
    <citation type="submission" date="2015-06" db="EMBL/GenBank/DDBJ databases">
        <title>Survival trade-offs in plant roots during colonization by closely related pathogenic and mutualistic fungi.</title>
        <authorList>
            <person name="Hacquard S."/>
            <person name="Kracher B."/>
            <person name="Hiruma K."/>
            <person name="Weinman A."/>
            <person name="Muench P."/>
            <person name="Garrido Oter R."/>
            <person name="Ver Loren van Themaat E."/>
            <person name="Dallerey J.-F."/>
            <person name="Damm U."/>
            <person name="Henrissat B."/>
            <person name="Lespinet O."/>
            <person name="Thon M."/>
            <person name="Kemen E."/>
            <person name="McHardy A.C."/>
            <person name="Schulze-Lefert P."/>
            <person name="O'Connell R.J."/>
        </authorList>
    </citation>
    <scope>NUCLEOTIDE SEQUENCE [LARGE SCALE GENOMIC DNA]</scope>
    <source>
        <strain evidence="1 2">0861</strain>
    </source>
</reference>
<protein>
    <submittedName>
        <fullName evidence="1">Thioesterase domain-containing protein</fullName>
    </submittedName>
</protein>
<sequence>MLAHPAPKECEVVQPASPRGQTQTPLFLVHDGGGTTFAYHCLSPLDRAVFGIANPRFHSGVPWEGGLPEMAATYLQMIRNTVTKSPEYPALAPCSSSAGRGGKRRRRILLGGWSLGGLLSLEIARQLGDEDEDMELVGLVMVDSVYPVWPAGSRVKVGRLVDGPEPEAKNLRLARRAMRMAGAMVRAWTMPRCGAAAAATVPSMAGSGDGAAAIDDEGVDKGFYCTKEEKETAAVVWDRPPRAVLVKAKEHVPMPTDGVSQVDLYRADGRLGWDGYCPGFVERVLETEGNHYDMFAWGYIDGITEKIAEACRILERAG</sequence>